<organism evidence="2 3">
    <name type="scientific">Nicotiana tabacum</name>
    <name type="common">Common tobacco</name>
    <dbReference type="NCBI Taxonomy" id="4097"/>
    <lineage>
        <taxon>Eukaryota</taxon>
        <taxon>Viridiplantae</taxon>
        <taxon>Streptophyta</taxon>
        <taxon>Embryophyta</taxon>
        <taxon>Tracheophyta</taxon>
        <taxon>Spermatophyta</taxon>
        <taxon>Magnoliopsida</taxon>
        <taxon>eudicotyledons</taxon>
        <taxon>Gunneridae</taxon>
        <taxon>Pentapetalae</taxon>
        <taxon>asterids</taxon>
        <taxon>lamiids</taxon>
        <taxon>Solanales</taxon>
        <taxon>Solanaceae</taxon>
        <taxon>Nicotianoideae</taxon>
        <taxon>Nicotianeae</taxon>
        <taxon>Nicotiana</taxon>
    </lineage>
</organism>
<sequence>MTGLVIALMDELPTMKFDRSRSMQNYIIEMTNIVAKLQTLGIKVDDSFLVHFILNSLPPEYGPFQINYNTIKDNWNVSELSSMLTQEESRLKKQGSYPINLIGQGAGKGLKVKPNKFKKKRAHAKTP</sequence>
<protein>
    <submittedName>
        <fullName evidence="3">Uncharacterized protein LOC107770273</fullName>
    </submittedName>
</protein>
<dbReference type="PANTHER" id="PTHR35317">
    <property type="entry name" value="OS04G0629600 PROTEIN"/>
    <property type="match status" value="1"/>
</dbReference>
<evidence type="ECO:0000313" key="2">
    <source>
        <dbReference type="Proteomes" id="UP000790787"/>
    </source>
</evidence>
<evidence type="ECO:0000313" key="3">
    <source>
        <dbReference type="RefSeq" id="XP_016445049.1"/>
    </source>
</evidence>
<evidence type="ECO:0000256" key="1">
    <source>
        <dbReference type="SAM" id="MobiDB-lite"/>
    </source>
</evidence>
<dbReference type="PANTHER" id="PTHR35317:SF10">
    <property type="entry name" value="RNA-DIRECTED DNA POLYMERASE"/>
    <property type="match status" value="1"/>
</dbReference>
<dbReference type="Proteomes" id="UP000790787">
    <property type="component" value="Chromosome 12"/>
</dbReference>
<reference evidence="2" key="1">
    <citation type="journal article" date="2014" name="Nat. Commun.">
        <title>The tobacco genome sequence and its comparison with those of tomato and potato.</title>
        <authorList>
            <person name="Sierro N."/>
            <person name="Battey J.N."/>
            <person name="Ouadi S."/>
            <person name="Bakaher N."/>
            <person name="Bovet L."/>
            <person name="Willig A."/>
            <person name="Goepfert S."/>
            <person name="Peitsch M.C."/>
            <person name="Ivanov N.V."/>
        </authorList>
    </citation>
    <scope>NUCLEOTIDE SEQUENCE [LARGE SCALE GENOMIC DNA]</scope>
</reference>
<reference evidence="3" key="2">
    <citation type="submission" date="2025-08" db="UniProtKB">
        <authorList>
            <consortium name="RefSeq"/>
        </authorList>
    </citation>
    <scope>IDENTIFICATION</scope>
    <source>
        <tissue evidence="3">Leaf</tissue>
    </source>
</reference>
<proteinExistence type="predicted"/>
<dbReference type="GeneID" id="107770273"/>
<dbReference type="AlphaFoldDB" id="A0A1S3XYY0"/>
<dbReference type="RefSeq" id="XP_016445049.1">
    <property type="nucleotide sequence ID" value="XM_016589563.1"/>
</dbReference>
<dbReference type="OrthoDB" id="1929566at2759"/>
<gene>
    <name evidence="3" type="primary">LOC107770273</name>
</gene>
<feature type="compositionally biased region" description="Basic residues" evidence="1">
    <location>
        <begin position="110"/>
        <end position="127"/>
    </location>
</feature>
<name>A0A1S3XYY0_TOBAC</name>
<dbReference type="KEGG" id="nta:107770273"/>
<dbReference type="Pfam" id="PF14223">
    <property type="entry name" value="Retrotran_gag_2"/>
    <property type="match status" value="1"/>
</dbReference>
<keyword evidence="2" id="KW-1185">Reference proteome</keyword>
<accession>A0A1S3XYY0</accession>
<dbReference type="PaxDb" id="4097-A0A1S3XYY0"/>
<feature type="region of interest" description="Disordered" evidence="1">
    <location>
        <begin position="107"/>
        <end position="127"/>
    </location>
</feature>